<gene>
    <name evidence="2" type="ORF">A3C25_00125</name>
</gene>
<protein>
    <recommendedName>
        <fullName evidence="4">PsbP C-terminal domain-containing protein</fullName>
    </recommendedName>
</protein>
<keyword evidence="1" id="KW-1133">Transmembrane helix</keyword>
<name>A0A1F7H2K3_9BACT</name>
<accession>A0A1F7H2K3</accession>
<reference evidence="2 3" key="1">
    <citation type="journal article" date="2016" name="Nat. Commun.">
        <title>Thousands of microbial genomes shed light on interconnected biogeochemical processes in an aquifer system.</title>
        <authorList>
            <person name="Anantharaman K."/>
            <person name="Brown C.T."/>
            <person name="Hug L.A."/>
            <person name="Sharon I."/>
            <person name="Castelle C.J."/>
            <person name="Probst A.J."/>
            <person name="Thomas B.C."/>
            <person name="Singh A."/>
            <person name="Wilkins M.J."/>
            <person name="Karaoz U."/>
            <person name="Brodie E.L."/>
            <person name="Williams K.H."/>
            <person name="Hubbard S.S."/>
            <person name="Banfield J.F."/>
        </authorList>
    </citation>
    <scope>NUCLEOTIDE SEQUENCE [LARGE SCALE GENOMIC DNA]</scope>
</reference>
<dbReference type="Proteomes" id="UP000177913">
    <property type="component" value="Unassembled WGS sequence"/>
</dbReference>
<evidence type="ECO:0000313" key="2">
    <source>
        <dbReference type="EMBL" id="OGK25499.1"/>
    </source>
</evidence>
<organism evidence="2 3">
    <name type="scientific">Candidatus Roizmanbacteria bacterium RIFCSPHIGHO2_02_FULL_38_11</name>
    <dbReference type="NCBI Taxonomy" id="1802039"/>
    <lineage>
        <taxon>Bacteria</taxon>
        <taxon>Candidatus Roizmaniibacteriota</taxon>
    </lineage>
</organism>
<dbReference type="AlphaFoldDB" id="A0A1F7H2K3"/>
<sequence length="229" mass="26018">MSEQKPSEDSSNKYFLTLLSVGILVVFLVLVGGIYWWVSQKSKGQVVFPAGINYTGNETPAPSQQPQRPQYDYEKMAGSANWADFTSSKEQYTFQYAPEMIPLIFPGDANDAVTFDVSEIPAQFNLMVLVETISNYDPKMTGKQEEFVRNYWKFFGGLKALDSIETYETENGLRGWKAKYITQNDIVGSENYFFTITGKPDKIIHVNNIFPTEGQAVFTRLLNSLDYKK</sequence>
<evidence type="ECO:0000313" key="3">
    <source>
        <dbReference type="Proteomes" id="UP000177913"/>
    </source>
</evidence>
<comment type="caution">
    <text evidence="2">The sequence shown here is derived from an EMBL/GenBank/DDBJ whole genome shotgun (WGS) entry which is preliminary data.</text>
</comment>
<dbReference type="EMBL" id="MFZO01000007">
    <property type="protein sequence ID" value="OGK25499.1"/>
    <property type="molecule type" value="Genomic_DNA"/>
</dbReference>
<evidence type="ECO:0008006" key="4">
    <source>
        <dbReference type="Google" id="ProtNLM"/>
    </source>
</evidence>
<keyword evidence="1" id="KW-0812">Transmembrane</keyword>
<evidence type="ECO:0000256" key="1">
    <source>
        <dbReference type="SAM" id="Phobius"/>
    </source>
</evidence>
<feature type="transmembrane region" description="Helical" evidence="1">
    <location>
        <begin position="14"/>
        <end position="38"/>
    </location>
</feature>
<keyword evidence="1" id="KW-0472">Membrane</keyword>
<proteinExistence type="predicted"/>